<gene>
    <name evidence="3" type="ORF">GOM49_15540</name>
</gene>
<sequence length="118" mass="13193">MEHNKRRYILMAGLAFLLICISFLFLRKDNSNLKKITDSSVLSQEDFIVVPEIVGQTLKDAKATLSKRGLEVEVIGEEYSNIIPKGKITSQSPQVNDTAIKETTIKVKISKGAENKKK</sequence>
<keyword evidence="1" id="KW-1133">Transmembrane helix</keyword>
<dbReference type="Gene3D" id="3.30.10.20">
    <property type="match status" value="1"/>
</dbReference>
<dbReference type="PROSITE" id="PS51178">
    <property type="entry name" value="PASTA"/>
    <property type="match status" value="1"/>
</dbReference>
<evidence type="ECO:0000313" key="3">
    <source>
        <dbReference type="EMBL" id="QGU96320.1"/>
    </source>
</evidence>
<feature type="domain" description="PASTA" evidence="2">
    <location>
        <begin position="44"/>
        <end position="111"/>
    </location>
</feature>
<dbReference type="CDD" id="cd06577">
    <property type="entry name" value="PASTA_pknB"/>
    <property type="match status" value="1"/>
</dbReference>
<dbReference type="Pfam" id="PF03793">
    <property type="entry name" value="PASTA"/>
    <property type="match status" value="1"/>
</dbReference>
<dbReference type="Proteomes" id="UP000422764">
    <property type="component" value="Chromosome"/>
</dbReference>
<reference evidence="3 4" key="1">
    <citation type="submission" date="2019-12" db="EMBL/GenBank/DDBJ databases">
        <title>Genome sequenceing of Clostridium bovifaecis.</title>
        <authorList>
            <person name="Yao Y."/>
        </authorList>
    </citation>
    <scope>NUCLEOTIDE SEQUENCE [LARGE SCALE GENOMIC DNA]</scope>
    <source>
        <strain evidence="3 4">BXX</strain>
    </source>
</reference>
<accession>A0A6I6EVM4</accession>
<evidence type="ECO:0000259" key="2">
    <source>
        <dbReference type="PROSITE" id="PS51178"/>
    </source>
</evidence>
<keyword evidence="4" id="KW-1185">Reference proteome</keyword>
<feature type="transmembrane region" description="Helical" evidence="1">
    <location>
        <begin position="6"/>
        <end position="26"/>
    </location>
</feature>
<dbReference type="InterPro" id="IPR005543">
    <property type="entry name" value="PASTA_dom"/>
</dbReference>
<dbReference type="SMART" id="SM00740">
    <property type="entry name" value="PASTA"/>
    <property type="match status" value="1"/>
</dbReference>
<protein>
    <submittedName>
        <fullName evidence="3">PASTA domain-containing protein</fullName>
    </submittedName>
</protein>
<proteinExistence type="predicted"/>
<keyword evidence="1" id="KW-0812">Transmembrane</keyword>
<dbReference type="SUPFAM" id="SSF54184">
    <property type="entry name" value="Penicillin-binding protein 2x (pbp-2x), c-terminal domain"/>
    <property type="match status" value="1"/>
</dbReference>
<dbReference type="AlphaFoldDB" id="A0A6I6EVM4"/>
<dbReference type="EMBL" id="CP046522">
    <property type="protein sequence ID" value="QGU96320.1"/>
    <property type="molecule type" value="Genomic_DNA"/>
</dbReference>
<evidence type="ECO:0000313" key="4">
    <source>
        <dbReference type="Proteomes" id="UP000422764"/>
    </source>
</evidence>
<evidence type="ECO:0000256" key="1">
    <source>
        <dbReference type="SAM" id="Phobius"/>
    </source>
</evidence>
<name>A0A6I6EVM4_9CLOT</name>
<organism evidence="3 4">
    <name type="scientific">Clostridium bovifaecis</name>
    <dbReference type="NCBI Taxonomy" id="2184719"/>
    <lineage>
        <taxon>Bacteria</taxon>
        <taxon>Bacillati</taxon>
        <taxon>Bacillota</taxon>
        <taxon>Clostridia</taxon>
        <taxon>Eubacteriales</taxon>
        <taxon>Clostridiaceae</taxon>
        <taxon>Clostridium</taxon>
    </lineage>
</organism>
<keyword evidence="1" id="KW-0472">Membrane</keyword>